<comment type="caution">
    <text evidence="3">The sequence shown here is derived from an EMBL/GenBank/DDBJ whole genome shotgun (WGS) entry which is preliminary data.</text>
</comment>
<keyword evidence="4" id="KW-1185">Reference proteome</keyword>
<dbReference type="InterPro" id="IPR012223">
    <property type="entry name" value="TEII"/>
</dbReference>
<name>A0A8J7FK23_9CYAN</name>
<accession>A0A8J7FK23</accession>
<protein>
    <submittedName>
        <fullName evidence="3">Thioesterase</fullName>
    </submittedName>
</protein>
<evidence type="ECO:0000313" key="3">
    <source>
        <dbReference type="EMBL" id="MBE9215231.1"/>
    </source>
</evidence>
<sequence length="244" mass="28012">MICPKPNPNAKLRLFCFHHAGGGTLSFRNWSEELFPIVEVYLIQLPGRERRLTEPAFTRLKPLIKELKIAILPYLNQPFAFFGYSMGSLVAFELTRCLRRDYQLYPQHLFVCAYRAPQLPKTKPPIHDLPDAEFLEELRSLNGTPEEILTNKELMTLLLPTLRADFAVIETYDYYDEPPLNCPITAFGGLEDTEANREDMAAWSSQANSNFNLHILPGNHFFLNSARSQLLQLLYTECAQSTKQ</sequence>
<comment type="similarity">
    <text evidence="1">Belongs to the thioesterase family.</text>
</comment>
<evidence type="ECO:0000313" key="4">
    <source>
        <dbReference type="Proteomes" id="UP000620559"/>
    </source>
</evidence>
<dbReference type="PANTHER" id="PTHR11487">
    <property type="entry name" value="THIOESTERASE"/>
    <property type="match status" value="1"/>
</dbReference>
<dbReference type="GO" id="GO:0008610">
    <property type="term" value="P:lipid biosynthetic process"/>
    <property type="evidence" value="ECO:0007669"/>
    <property type="project" value="TreeGrafter"/>
</dbReference>
<dbReference type="Proteomes" id="UP000620559">
    <property type="component" value="Unassembled WGS sequence"/>
</dbReference>
<gene>
    <name evidence="3" type="ORF">IQ247_21625</name>
</gene>
<dbReference type="InterPro" id="IPR001031">
    <property type="entry name" value="Thioesterase"/>
</dbReference>
<dbReference type="InterPro" id="IPR029058">
    <property type="entry name" value="AB_hydrolase_fold"/>
</dbReference>
<dbReference type="SUPFAM" id="SSF53474">
    <property type="entry name" value="alpha/beta-Hydrolases"/>
    <property type="match status" value="1"/>
</dbReference>
<feature type="domain" description="Thioesterase" evidence="2">
    <location>
        <begin position="13"/>
        <end position="232"/>
    </location>
</feature>
<dbReference type="PANTHER" id="PTHR11487:SF0">
    <property type="entry name" value="S-ACYL FATTY ACID SYNTHASE THIOESTERASE, MEDIUM CHAIN"/>
    <property type="match status" value="1"/>
</dbReference>
<evidence type="ECO:0000259" key="2">
    <source>
        <dbReference type="Pfam" id="PF00975"/>
    </source>
</evidence>
<dbReference type="Gene3D" id="3.40.50.1820">
    <property type="entry name" value="alpha/beta hydrolase"/>
    <property type="match status" value="1"/>
</dbReference>
<dbReference type="AlphaFoldDB" id="A0A8J7FK23"/>
<proteinExistence type="inferred from homology"/>
<dbReference type="EMBL" id="JADEWL010000091">
    <property type="protein sequence ID" value="MBE9215231.1"/>
    <property type="molecule type" value="Genomic_DNA"/>
</dbReference>
<evidence type="ECO:0000256" key="1">
    <source>
        <dbReference type="ARBA" id="ARBA00007169"/>
    </source>
</evidence>
<dbReference type="Pfam" id="PF00975">
    <property type="entry name" value="Thioesterase"/>
    <property type="match status" value="1"/>
</dbReference>
<organism evidence="3 4">
    <name type="scientific">Plectonema cf. radiosum LEGE 06105</name>
    <dbReference type="NCBI Taxonomy" id="945769"/>
    <lineage>
        <taxon>Bacteria</taxon>
        <taxon>Bacillati</taxon>
        <taxon>Cyanobacteriota</taxon>
        <taxon>Cyanophyceae</taxon>
        <taxon>Oscillatoriophycideae</taxon>
        <taxon>Oscillatoriales</taxon>
        <taxon>Microcoleaceae</taxon>
        <taxon>Plectonema</taxon>
    </lineage>
</organism>
<reference evidence="3" key="1">
    <citation type="submission" date="2020-10" db="EMBL/GenBank/DDBJ databases">
        <authorList>
            <person name="Castelo-Branco R."/>
            <person name="Eusebio N."/>
            <person name="Adriana R."/>
            <person name="Vieira A."/>
            <person name="Brugerolle De Fraissinette N."/>
            <person name="Rezende De Castro R."/>
            <person name="Schneider M.P."/>
            <person name="Vasconcelos V."/>
            <person name="Leao P.N."/>
        </authorList>
    </citation>
    <scope>NUCLEOTIDE SEQUENCE</scope>
    <source>
        <strain evidence="3">LEGE 06105</strain>
    </source>
</reference>